<evidence type="ECO:0000313" key="3">
    <source>
        <dbReference type="Proteomes" id="UP001500238"/>
    </source>
</evidence>
<evidence type="ECO:0000313" key="2">
    <source>
        <dbReference type="EMBL" id="GAA0659742.1"/>
    </source>
</evidence>
<organism evidence="2 3">
    <name type="scientific">Sphingomonas insulae</name>
    <dbReference type="NCBI Taxonomy" id="424800"/>
    <lineage>
        <taxon>Bacteria</taxon>
        <taxon>Pseudomonadati</taxon>
        <taxon>Pseudomonadota</taxon>
        <taxon>Alphaproteobacteria</taxon>
        <taxon>Sphingomonadales</taxon>
        <taxon>Sphingomonadaceae</taxon>
        <taxon>Sphingomonas</taxon>
    </lineage>
</organism>
<dbReference type="EMBL" id="BAAAES010000003">
    <property type="protein sequence ID" value="GAA0659742.1"/>
    <property type="molecule type" value="Genomic_DNA"/>
</dbReference>
<gene>
    <name evidence="2" type="ORF">GCM10009102_05210</name>
</gene>
<keyword evidence="3" id="KW-1185">Reference proteome</keyword>
<accession>A0ABN1HN75</accession>
<feature type="region of interest" description="Disordered" evidence="1">
    <location>
        <begin position="87"/>
        <end position="112"/>
    </location>
</feature>
<protein>
    <submittedName>
        <fullName evidence="2">Uncharacterized protein</fullName>
    </submittedName>
</protein>
<dbReference type="Proteomes" id="UP001500238">
    <property type="component" value="Unassembled WGS sequence"/>
</dbReference>
<evidence type="ECO:0000256" key="1">
    <source>
        <dbReference type="SAM" id="MobiDB-lite"/>
    </source>
</evidence>
<comment type="caution">
    <text evidence="2">The sequence shown here is derived from an EMBL/GenBank/DDBJ whole genome shotgun (WGS) entry which is preliminary data.</text>
</comment>
<name>A0ABN1HN75_9SPHN</name>
<sequence length="112" mass="12241">MPVDLPPDGAELRVMLEALTSPQRAALALFKPGQKRRAFPDINPRSATALWRKGLLQGLHEGGKTYFLLSDQGVRIWRIVCGGHVEAGPGDQLESPLGRSSSDQVERPDNAR</sequence>
<proteinExistence type="predicted"/>
<reference evidence="2 3" key="1">
    <citation type="journal article" date="2019" name="Int. J. Syst. Evol. Microbiol.">
        <title>The Global Catalogue of Microorganisms (GCM) 10K type strain sequencing project: providing services to taxonomists for standard genome sequencing and annotation.</title>
        <authorList>
            <consortium name="The Broad Institute Genomics Platform"/>
            <consortium name="The Broad Institute Genome Sequencing Center for Infectious Disease"/>
            <person name="Wu L."/>
            <person name="Ma J."/>
        </authorList>
    </citation>
    <scope>NUCLEOTIDE SEQUENCE [LARGE SCALE GENOMIC DNA]</scope>
    <source>
        <strain evidence="2 3">JCM 14603</strain>
    </source>
</reference>